<dbReference type="AlphaFoldDB" id="A0A9R1WIT9"/>
<feature type="domain" description="NAD(P)-binding" evidence="4">
    <location>
        <begin position="69"/>
        <end position="152"/>
    </location>
</feature>
<keyword evidence="2" id="KW-0520">NAD</keyword>
<gene>
    <name evidence="5" type="ORF">LSAT_V11C100026690</name>
</gene>
<keyword evidence="6" id="KW-1185">Reference proteome</keyword>
<dbReference type="Proteomes" id="UP000235145">
    <property type="component" value="Unassembled WGS sequence"/>
</dbReference>
<dbReference type="SUPFAM" id="SSF51735">
    <property type="entry name" value="NAD(P)-binding Rossmann-fold domains"/>
    <property type="match status" value="1"/>
</dbReference>
<accession>A0A9R1WIT9</accession>
<evidence type="ECO:0000256" key="1">
    <source>
        <dbReference type="ARBA" id="ARBA00007637"/>
    </source>
</evidence>
<evidence type="ECO:0000313" key="6">
    <source>
        <dbReference type="Proteomes" id="UP000235145"/>
    </source>
</evidence>
<proteinExistence type="inferred from homology"/>
<dbReference type="InterPro" id="IPR036291">
    <property type="entry name" value="NAD(P)-bd_dom_sf"/>
</dbReference>
<comment type="similarity">
    <text evidence="1">Belongs to the NAD(P)-dependent epimerase/dehydratase family.</text>
</comment>
<dbReference type="InterPro" id="IPR016040">
    <property type="entry name" value="NAD(P)-bd_dom"/>
</dbReference>
<protein>
    <recommendedName>
        <fullName evidence="4">NAD(P)-binding domain-containing protein</fullName>
    </recommendedName>
</protein>
<evidence type="ECO:0000256" key="2">
    <source>
        <dbReference type="ARBA" id="ARBA00023027"/>
    </source>
</evidence>
<dbReference type="Gene3D" id="3.40.50.720">
    <property type="entry name" value="NAD(P)-binding Rossmann-like Domain"/>
    <property type="match status" value="1"/>
</dbReference>
<evidence type="ECO:0000259" key="4">
    <source>
        <dbReference type="Pfam" id="PF16363"/>
    </source>
</evidence>
<comment type="caution">
    <text evidence="5">The sequence shown here is derived from an EMBL/GenBank/DDBJ whole genome shotgun (WGS) entry which is preliminary data.</text>
</comment>
<organism evidence="5 6">
    <name type="scientific">Lactuca sativa</name>
    <name type="common">Garden lettuce</name>
    <dbReference type="NCBI Taxonomy" id="4236"/>
    <lineage>
        <taxon>Eukaryota</taxon>
        <taxon>Viridiplantae</taxon>
        <taxon>Streptophyta</taxon>
        <taxon>Embryophyta</taxon>
        <taxon>Tracheophyta</taxon>
        <taxon>Spermatophyta</taxon>
        <taxon>Magnoliopsida</taxon>
        <taxon>eudicotyledons</taxon>
        <taxon>Gunneridae</taxon>
        <taxon>Pentapetalae</taxon>
        <taxon>asterids</taxon>
        <taxon>campanulids</taxon>
        <taxon>Asterales</taxon>
        <taxon>Asteraceae</taxon>
        <taxon>Cichorioideae</taxon>
        <taxon>Cichorieae</taxon>
        <taxon>Lactucinae</taxon>
        <taxon>Lactuca</taxon>
    </lineage>
</organism>
<dbReference type="GO" id="GO:0016853">
    <property type="term" value="F:isomerase activity"/>
    <property type="evidence" value="ECO:0007669"/>
    <property type="project" value="UniProtKB-KW"/>
</dbReference>
<name>A0A9R1WIT9_LACSA</name>
<evidence type="ECO:0000313" key="5">
    <source>
        <dbReference type="EMBL" id="KAJ0226216.1"/>
    </source>
</evidence>
<dbReference type="EMBL" id="NBSK02000001">
    <property type="protein sequence ID" value="KAJ0226216.1"/>
    <property type="molecule type" value="Genomic_DNA"/>
</dbReference>
<evidence type="ECO:0000256" key="3">
    <source>
        <dbReference type="ARBA" id="ARBA00023235"/>
    </source>
</evidence>
<dbReference type="PANTHER" id="PTHR43574">
    <property type="entry name" value="EPIMERASE-RELATED"/>
    <property type="match status" value="1"/>
</dbReference>
<reference evidence="5 6" key="1">
    <citation type="journal article" date="2017" name="Nat. Commun.">
        <title>Genome assembly with in vitro proximity ligation data and whole-genome triplication in lettuce.</title>
        <authorList>
            <person name="Reyes-Chin-Wo S."/>
            <person name="Wang Z."/>
            <person name="Yang X."/>
            <person name="Kozik A."/>
            <person name="Arikit S."/>
            <person name="Song C."/>
            <person name="Xia L."/>
            <person name="Froenicke L."/>
            <person name="Lavelle D.O."/>
            <person name="Truco M.J."/>
            <person name="Xia R."/>
            <person name="Zhu S."/>
            <person name="Xu C."/>
            <person name="Xu H."/>
            <person name="Xu X."/>
            <person name="Cox K."/>
            <person name="Korf I."/>
            <person name="Meyers B.C."/>
            <person name="Michelmore R.W."/>
        </authorList>
    </citation>
    <scope>NUCLEOTIDE SEQUENCE [LARGE SCALE GENOMIC DNA]</scope>
    <source>
        <strain evidence="6">cv. Salinas</strain>
        <tissue evidence="5">Seedlings</tissue>
    </source>
</reference>
<keyword evidence="3" id="KW-0413">Isomerase</keyword>
<sequence>MIATIIVTGSIEPINRYAQSPRRRFIYAAHLRPQRRPSVDCLPPAIPPASTALSPVLWVLITLILIMIRDLNDDELLAKLFDIAPFSHILHLATQTGVRYAIQNPQSYVKSNIAGFINLLEIAKNADPQPSIVWASSSSVYGLNTENPFSESRVAGGEQRK</sequence>
<dbReference type="Pfam" id="PF16363">
    <property type="entry name" value="GDP_Man_Dehyd"/>
    <property type="match status" value="1"/>
</dbReference>